<reference evidence="1" key="1">
    <citation type="submission" date="2020-09" db="EMBL/GenBank/DDBJ databases">
        <title>Genome seq and assembly of Limnohabitants sp.</title>
        <authorList>
            <person name="Chhetri G."/>
        </authorList>
    </citation>
    <scope>NUCLEOTIDE SEQUENCE</scope>
    <source>
        <strain evidence="1">JUR4</strain>
    </source>
</reference>
<organism evidence="1 2">
    <name type="scientific">Limnohabitans radicicola</name>
    <dbReference type="NCBI Taxonomy" id="2771427"/>
    <lineage>
        <taxon>Bacteria</taxon>
        <taxon>Pseudomonadati</taxon>
        <taxon>Pseudomonadota</taxon>
        <taxon>Betaproteobacteria</taxon>
        <taxon>Burkholderiales</taxon>
        <taxon>Comamonadaceae</taxon>
        <taxon>Limnohabitans</taxon>
    </lineage>
</organism>
<evidence type="ECO:0000313" key="1">
    <source>
        <dbReference type="EMBL" id="MBD8050535.1"/>
    </source>
</evidence>
<comment type="caution">
    <text evidence="1">The sequence shown here is derived from an EMBL/GenBank/DDBJ whole genome shotgun (WGS) entry which is preliminary data.</text>
</comment>
<dbReference type="EMBL" id="JACYFT010000002">
    <property type="protein sequence ID" value="MBD8050535.1"/>
    <property type="molecule type" value="Genomic_DNA"/>
</dbReference>
<dbReference type="RefSeq" id="WP_191819039.1">
    <property type="nucleotide sequence ID" value="NZ_JACYFT010000002.1"/>
</dbReference>
<dbReference type="Pfam" id="PF08734">
    <property type="entry name" value="GYD"/>
    <property type="match status" value="1"/>
</dbReference>
<protein>
    <submittedName>
        <fullName evidence="1">GYD domain-containing protein</fullName>
    </submittedName>
</protein>
<dbReference type="AlphaFoldDB" id="A0A927FFL5"/>
<evidence type="ECO:0000313" key="2">
    <source>
        <dbReference type="Proteomes" id="UP000647424"/>
    </source>
</evidence>
<keyword evidence="2" id="KW-1185">Reference proteome</keyword>
<dbReference type="Proteomes" id="UP000647424">
    <property type="component" value="Unassembled WGS sequence"/>
</dbReference>
<accession>A0A927FFL5</accession>
<dbReference type="InterPro" id="IPR014845">
    <property type="entry name" value="GYD/TTHA1554"/>
</dbReference>
<name>A0A927FFL5_9BURK</name>
<sequence length="110" mass="11642">MATYLVHGRYSPAAFQGMLAASHDRGQAAKTLFKSLGIKTKEIMFSVTSGDIVCLLEGSAAQIAEAQMITMASGGFSQVHVQELITTKDMLAAMKNAASKASKYAAPNKK</sequence>
<gene>
    <name evidence="1" type="ORF">IC609_08255</name>
</gene>
<proteinExistence type="predicted"/>